<proteinExistence type="predicted"/>
<dbReference type="WBParaSite" id="Minc3s00411g11865">
    <property type="protein sequence ID" value="Minc3s00411g11865"/>
    <property type="gene ID" value="Minc3s00411g11865"/>
</dbReference>
<dbReference type="Proteomes" id="UP000887563">
    <property type="component" value="Unplaced"/>
</dbReference>
<dbReference type="AlphaFoldDB" id="A0A914LD28"/>
<evidence type="ECO:0000313" key="1">
    <source>
        <dbReference type="Proteomes" id="UP000887563"/>
    </source>
</evidence>
<protein>
    <submittedName>
        <fullName evidence="2">Candidate secreted effector</fullName>
    </submittedName>
</protein>
<sequence>MDTTRSSSISHLLPTSTTCAFSQLFTRLSPRKTVFTLKSIPTVETNAEVNESSQ</sequence>
<accession>A0A914LD28</accession>
<keyword evidence="1" id="KW-1185">Reference proteome</keyword>
<name>A0A914LD28_MELIC</name>
<organism evidence="1 2">
    <name type="scientific">Meloidogyne incognita</name>
    <name type="common">Southern root-knot nematode worm</name>
    <name type="synonym">Oxyuris incognita</name>
    <dbReference type="NCBI Taxonomy" id="6306"/>
    <lineage>
        <taxon>Eukaryota</taxon>
        <taxon>Metazoa</taxon>
        <taxon>Ecdysozoa</taxon>
        <taxon>Nematoda</taxon>
        <taxon>Chromadorea</taxon>
        <taxon>Rhabditida</taxon>
        <taxon>Tylenchina</taxon>
        <taxon>Tylenchomorpha</taxon>
        <taxon>Tylenchoidea</taxon>
        <taxon>Meloidogynidae</taxon>
        <taxon>Meloidogyninae</taxon>
        <taxon>Meloidogyne</taxon>
        <taxon>Meloidogyne incognita group</taxon>
    </lineage>
</organism>
<evidence type="ECO:0000313" key="2">
    <source>
        <dbReference type="WBParaSite" id="Minc3s00411g11865"/>
    </source>
</evidence>
<reference evidence="2" key="1">
    <citation type="submission" date="2022-11" db="UniProtKB">
        <authorList>
            <consortium name="WormBaseParasite"/>
        </authorList>
    </citation>
    <scope>IDENTIFICATION</scope>
</reference>